<feature type="region of interest" description="Disordered" evidence="2">
    <location>
        <begin position="1"/>
        <end position="21"/>
    </location>
</feature>
<dbReference type="CDD" id="cd04794">
    <property type="entry name" value="euk_LANCL"/>
    <property type="match status" value="1"/>
</dbReference>
<keyword evidence="5" id="KW-1185">Reference proteome</keyword>
<dbReference type="Gene3D" id="1.50.10.10">
    <property type="match status" value="1"/>
</dbReference>
<evidence type="ECO:0000313" key="5">
    <source>
        <dbReference type="Proteomes" id="UP001642360"/>
    </source>
</evidence>
<dbReference type="SMART" id="SM01260">
    <property type="entry name" value="LANC_like"/>
    <property type="match status" value="1"/>
</dbReference>
<evidence type="ECO:0000313" key="3">
    <source>
        <dbReference type="EMBL" id="CAK9154539.1"/>
    </source>
</evidence>
<dbReference type="Proteomes" id="UP001642360">
    <property type="component" value="Unassembled WGS sequence"/>
</dbReference>
<proteinExistence type="inferred from homology"/>
<dbReference type="PANTHER" id="PTHR12736:SF25">
    <property type="entry name" value="LANC-LIKE PROTEIN GCL1"/>
    <property type="match status" value="1"/>
</dbReference>
<organism evidence="4 5">
    <name type="scientific">Ilex paraguariensis</name>
    <name type="common">yerba mate</name>
    <dbReference type="NCBI Taxonomy" id="185542"/>
    <lineage>
        <taxon>Eukaryota</taxon>
        <taxon>Viridiplantae</taxon>
        <taxon>Streptophyta</taxon>
        <taxon>Embryophyta</taxon>
        <taxon>Tracheophyta</taxon>
        <taxon>Spermatophyta</taxon>
        <taxon>Magnoliopsida</taxon>
        <taxon>eudicotyledons</taxon>
        <taxon>Gunneridae</taxon>
        <taxon>Pentapetalae</taxon>
        <taxon>asterids</taxon>
        <taxon>campanulids</taxon>
        <taxon>Aquifoliales</taxon>
        <taxon>Aquifoliaceae</taxon>
        <taxon>Ilex</taxon>
    </lineage>
</organism>
<dbReference type="Pfam" id="PF05147">
    <property type="entry name" value="LANC_like"/>
    <property type="match status" value="1"/>
</dbReference>
<dbReference type="InterPro" id="IPR007822">
    <property type="entry name" value="LANC-like"/>
</dbReference>
<dbReference type="PANTHER" id="PTHR12736">
    <property type="entry name" value="LANC-LIKE PROTEIN"/>
    <property type="match status" value="1"/>
</dbReference>
<sequence length="424" mass="46016">MSSVVEFASKESSDHEDGNERLDLLHTTNPTAANLSLPAETFLKAAISVKDQVVQFTWKRESEGHGSNGTDPTAFTGLIGTAITSLWSYKTTGSHQDLLLCAEIVDTCATVACTSTRHVTFLCGRGGVYALGAVVANYIGDHQKCGLYLNLFLEVAQERALPIGPEEGGFGMSYDLLYGRAGFLWAALFINKHLGQETVPSDLLMPVVEAVLAGGRAGASDNTTCPLMYRWHGTRYWGAAHGLAGILHVLLHFTLSKEDAEDVKGTLRYMMSNRFPHSGNYPSSEGNPRDKLVQWSHGATSMAITLCKASQVFSCDREFRDAAIEAGEVVWKSGLVKKVGLADGASGNAYAFLSLYRLTGESIYIERAKAFASFVYHNAEELMSVGHSRGTDHAYSLFQGLAGAACLWFDLLVPENSRFPGYEI</sequence>
<dbReference type="EMBL" id="CAUOFW020005602">
    <property type="protein sequence ID" value="CAK9170844.1"/>
    <property type="molecule type" value="Genomic_DNA"/>
</dbReference>
<gene>
    <name evidence="3" type="ORF">ILEXP_LOCUS22863</name>
    <name evidence="4" type="ORF">ILEXP_LOCUS40358</name>
</gene>
<dbReference type="PRINTS" id="PR01951">
    <property type="entry name" value="LANCEUKARYTE"/>
</dbReference>
<dbReference type="SUPFAM" id="SSF158745">
    <property type="entry name" value="LanC-like"/>
    <property type="match status" value="1"/>
</dbReference>
<dbReference type="InterPro" id="IPR012341">
    <property type="entry name" value="6hp_glycosidase-like_sf"/>
</dbReference>
<evidence type="ECO:0000256" key="1">
    <source>
        <dbReference type="ARBA" id="ARBA00007179"/>
    </source>
</evidence>
<comment type="similarity">
    <text evidence="1">Belongs to the LanC-like protein family.</text>
</comment>
<feature type="compositionally biased region" description="Basic and acidic residues" evidence="2">
    <location>
        <begin position="8"/>
        <end position="21"/>
    </location>
</feature>
<name>A0ABC8TNR2_9AQUA</name>
<evidence type="ECO:0000256" key="2">
    <source>
        <dbReference type="SAM" id="MobiDB-lite"/>
    </source>
</evidence>
<comment type="caution">
    <text evidence="4">The sequence shown here is derived from an EMBL/GenBank/DDBJ whole genome shotgun (WGS) entry which is preliminary data.</text>
</comment>
<evidence type="ECO:0000313" key="4">
    <source>
        <dbReference type="EMBL" id="CAK9170844.1"/>
    </source>
</evidence>
<accession>A0ABC8TNR2</accession>
<protein>
    <recommendedName>
        <fullName evidence="6">LanC-like protein GCL1</fullName>
    </recommendedName>
</protein>
<dbReference type="PRINTS" id="PR01950">
    <property type="entry name" value="LANCSUPER"/>
</dbReference>
<dbReference type="EMBL" id="CAUOFW020002536">
    <property type="protein sequence ID" value="CAK9154539.1"/>
    <property type="molecule type" value="Genomic_DNA"/>
</dbReference>
<dbReference type="InterPro" id="IPR020464">
    <property type="entry name" value="LanC-like_prot_euk"/>
</dbReference>
<dbReference type="AlphaFoldDB" id="A0ABC8TNR2"/>
<reference evidence="4 5" key="1">
    <citation type="submission" date="2024-02" db="EMBL/GenBank/DDBJ databases">
        <authorList>
            <person name="Vignale AGUSTIN F."/>
            <person name="Sosa J E."/>
            <person name="Modenutti C."/>
        </authorList>
    </citation>
    <scope>NUCLEOTIDE SEQUENCE [LARGE SCALE GENOMIC DNA]</scope>
</reference>
<evidence type="ECO:0008006" key="6">
    <source>
        <dbReference type="Google" id="ProtNLM"/>
    </source>
</evidence>